<feature type="transmembrane region" description="Helical" evidence="3">
    <location>
        <begin position="15"/>
        <end position="32"/>
    </location>
</feature>
<dbReference type="Pfam" id="PF00515">
    <property type="entry name" value="TPR_1"/>
    <property type="match status" value="1"/>
</dbReference>
<feature type="compositionally biased region" description="Polar residues" evidence="2">
    <location>
        <begin position="597"/>
        <end position="607"/>
    </location>
</feature>
<dbReference type="InterPro" id="IPR050768">
    <property type="entry name" value="UPF0353/GerABKA_families"/>
</dbReference>
<gene>
    <name evidence="5" type="ORF">CWI69_01270</name>
</gene>
<evidence type="ECO:0000313" key="6">
    <source>
        <dbReference type="Proteomes" id="UP000287198"/>
    </source>
</evidence>
<dbReference type="SUPFAM" id="SSF53300">
    <property type="entry name" value="vWA-like"/>
    <property type="match status" value="1"/>
</dbReference>
<dbReference type="InterPro" id="IPR036465">
    <property type="entry name" value="vWFA_dom_sf"/>
</dbReference>
<dbReference type="PROSITE" id="PS50293">
    <property type="entry name" value="TPR_REGION"/>
    <property type="match status" value="1"/>
</dbReference>
<accession>A0A432XZB4</accession>
<feature type="transmembrane region" description="Helical" evidence="3">
    <location>
        <begin position="67"/>
        <end position="85"/>
    </location>
</feature>
<feature type="repeat" description="TPR" evidence="1">
    <location>
        <begin position="422"/>
        <end position="455"/>
    </location>
</feature>
<feature type="region of interest" description="Disordered" evidence="2">
    <location>
        <begin position="465"/>
        <end position="572"/>
    </location>
</feature>
<dbReference type="InterPro" id="IPR011990">
    <property type="entry name" value="TPR-like_helical_dom_sf"/>
</dbReference>
<feature type="compositionally biased region" description="Low complexity" evidence="2">
    <location>
        <begin position="470"/>
        <end position="527"/>
    </location>
</feature>
<keyword evidence="6" id="KW-1185">Reference proteome</keyword>
<feature type="region of interest" description="Disordered" evidence="2">
    <location>
        <begin position="585"/>
        <end position="607"/>
    </location>
</feature>
<comment type="caution">
    <text evidence="5">The sequence shown here is derived from an EMBL/GenBank/DDBJ whole genome shotgun (WGS) entry which is preliminary data.</text>
</comment>
<reference evidence="6" key="1">
    <citation type="journal article" date="2018" name="Front. Microbiol.">
        <title>Genome-Based Analysis Reveals the Taxonomy and Diversity of the Family Idiomarinaceae.</title>
        <authorList>
            <person name="Liu Y."/>
            <person name="Lai Q."/>
            <person name="Shao Z."/>
        </authorList>
    </citation>
    <scope>NUCLEOTIDE SEQUENCE [LARGE SCALE GENOMIC DNA]</scope>
    <source>
        <strain evidence="6">BH195</strain>
    </source>
</reference>
<dbReference type="InterPro" id="IPR002035">
    <property type="entry name" value="VWF_A"/>
</dbReference>
<evidence type="ECO:0000313" key="5">
    <source>
        <dbReference type="EMBL" id="RUO54088.1"/>
    </source>
</evidence>
<proteinExistence type="predicted"/>
<feature type="domain" description="VWFA" evidence="4">
    <location>
        <begin position="100"/>
        <end position="206"/>
    </location>
</feature>
<dbReference type="SMART" id="SM00028">
    <property type="entry name" value="TPR"/>
    <property type="match status" value="1"/>
</dbReference>
<dbReference type="EMBL" id="PIPW01000001">
    <property type="protein sequence ID" value="RUO54088.1"/>
    <property type="molecule type" value="Genomic_DNA"/>
</dbReference>
<dbReference type="RefSeq" id="WP_126761165.1">
    <property type="nucleotide sequence ID" value="NZ_JBHLTZ010000004.1"/>
</dbReference>
<dbReference type="Gene3D" id="3.40.50.410">
    <property type="entry name" value="von Willebrand factor, type A domain"/>
    <property type="match status" value="1"/>
</dbReference>
<dbReference type="AlphaFoldDB" id="A0A432XZB4"/>
<dbReference type="Proteomes" id="UP000287198">
    <property type="component" value="Unassembled WGS sequence"/>
</dbReference>
<dbReference type="Gene3D" id="1.25.40.10">
    <property type="entry name" value="Tetratricopeptide repeat domain"/>
    <property type="match status" value="1"/>
</dbReference>
<dbReference type="SUPFAM" id="SSF48452">
    <property type="entry name" value="TPR-like"/>
    <property type="match status" value="1"/>
</dbReference>
<protein>
    <recommendedName>
        <fullName evidence="4">VWFA domain-containing protein</fullName>
    </recommendedName>
</protein>
<dbReference type="PANTHER" id="PTHR22550:SF14">
    <property type="entry name" value="VWFA DOMAIN-CONTAINING PROTEIN"/>
    <property type="match status" value="1"/>
</dbReference>
<keyword evidence="3" id="KW-0812">Transmembrane</keyword>
<dbReference type="PROSITE" id="PS50005">
    <property type="entry name" value="TPR"/>
    <property type="match status" value="1"/>
</dbReference>
<evidence type="ECO:0000256" key="3">
    <source>
        <dbReference type="SAM" id="Phobius"/>
    </source>
</evidence>
<name>A0A432XZB4_9GAMM</name>
<evidence type="ECO:0000256" key="2">
    <source>
        <dbReference type="SAM" id="MobiDB-lite"/>
    </source>
</evidence>
<dbReference type="InterPro" id="IPR019734">
    <property type="entry name" value="TPR_rpt"/>
</dbReference>
<dbReference type="PANTHER" id="PTHR22550">
    <property type="entry name" value="SPORE GERMINATION PROTEIN"/>
    <property type="match status" value="1"/>
</dbReference>
<keyword evidence="1" id="KW-0802">TPR repeat</keyword>
<organism evidence="5 6">
    <name type="scientific">Pseudidiomarina halophila</name>
    <dbReference type="NCBI Taxonomy" id="1449799"/>
    <lineage>
        <taxon>Bacteria</taxon>
        <taxon>Pseudomonadati</taxon>
        <taxon>Pseudomonadota</taxon>
        <taxon>Gammaproteobacteria</taxon>
        <taxon>Alteromonadales</taxon>
        <taxon>Idiomarinaceae</taxon>
        <taxon>Pseudidiomarina</taxon>
    </lineage>
</organism>
<feature type="compositionally biased region" description="Low complexity" evidence="2">
    <location>
        <begin position="547"/>
        <end position="560"/>
    </location>
</feature>
<keyword evidence="3" id="KW-1133">Transmembrane helix</keyword>
<evidence type="ECO:0000256" key="1">
    <source>
        <dbReference type="PROSITE-ProRule" id="PRU00339"/>
    </source>
</evidence>
<sequence length="607" mass="68307">MPIEQILAQFHFLRPWWLLGLLPVVVITWLLWRNSRATNGWHSVIAPHLAELLITSKARRQRNSLRWSLPVALLALVFASAGPTFERIPQPVYQLDAGQVLVLDMSMSMRATDVTPDRLTQMRYKAMQLAAEHLDGDTGLIAYAGDAFVISPLTADAGSLGNLIRALSPEIMPEQGSDPLSALQLADRLLREAGYPQGDIYWFTDGIDTRDQQELTTFVRNHPHRLAILAVGTEQGAPIQLQDGKLLRTPGGDVVVPRLTPARLEQLAQLSGGRFAQLRQDQQDILYLSDMEPLTRDGKERDDQQGDAWYDLGPWLLVLAVLALLPLARRGVLLVTLISVVGGSQLLMIAPVAAQQSDDDNGLAWHQQLWQTPYQQTDQALRNENYERAAKIAENRWQRGTANYRRGNYEQALVDFSQVDNAAGYYNQGNSLMQLERFDEAANAYREALERDPDLTQARDNLALAEQAAEQQQQQQQQQGESEGQQQESEQQQQSGEGQQEDSSSSGSEQSPQDSEQQQQSESESQPPSEPESDNAAAEAEQEEGETPQQQQQTAAQQLSEEQRQQMEQWLNRIEDDPAFLLKRKMLEEAKKRRTQQRPPQGVQKQW</sequence>
<evidence type="ECO:0000259" key="4">
    <source>
        <dbReference type="Pfam" id="PF13519"/>
    </source>
</evidence>
<dbReference type="Pfam" id="PF13519">
    <property type="entry name" value="VWA_2"/>
    <property type="match status" value="1"/>
</dbReference>
<dbReference type="OrthoDB" id="9807628at2"/>
<keyword evidence="3" id="KW-0472">Membrane</keyword>